<evidence type="ECO:0000259" key="1">
    <source>
        <dbReference type="Pfam" id="PF14111"/>
    </source>
</evidence>
<gene>
    <name evidence="2" type="ORF">QJS10_CPA03g00788</name>
</gene>
<evidence type="ECO:0000313" key="2">
    <source>
        <dbReference type="EMBL" id="KAK1320156.1"/>
    </source>
</evidence>
<accession>A0AAV9F317</accession>
<dbReference type="PANTHER" id="PTHR33233">
    <property type="entry name" value="ENDONUCLEASE/EXONUCLEASE/PHOSPHATASE"/>
    <property type="match status" value="1"/>
</dbReference>
<comment type="caution">
    <text evidence="2">The sequence shown here is derived from an EMBL/GenBank/DDBJ whole genome shotgun (WGS) entry which is preliminary data.</text>
</comment>
<dbReference type="PANTHER" id="PTHR33233:SF17">
    <property type="entry name" value="DUF4283 DOMAIN-CONTAINING PROTEIN"/>
    <property type="match status" value="1"/>
</dbReference>
<keyword evidence="3" id="KW-1185">Reference proteome</keyword>
<reference evidence="2" key="1">
    <citation type="journal article" date="2023" name="Nat. Commun.">
        <title>Diploid and tetraploid genomes of Acorus and the evolution of monocots.</title>
        <authorList>
            <person name="Ma L."/>
            <person name="Liu K.W."/>
            <person name="Li Z."/>
            <person name="Hsiao Y.Y."/>
            <person name="Qi Y."/>
            <person name="Fu T."/>
            <person name="Tang G.D."/>
            <person name="Zhang D."/>
            <person name="Sun W.H."/>
            <person name="Liu D.K."/>
            <person name="Li Y."/>
            <person name="Chen G.Z."/>
            <person name="Liu X.D."/>
            <person name="Liao X.Y."/>
            <person name="Jiang Y.T."/>
            <person name="Yu X."/>
            <person name="Hao Y."/>
            <person name="Huang J."/>
            <person name="Zhao X.W."/>
            <person name="Ke S."/>
            <person name="Chen Y.Y."/>
            <person name="Wu W.L."/>
            <person name="Hsu J.L."/>
            <person name="Lin Y.F."/>
            <person name="Huang M.D."/>
            <person name="Li C.Y."/>
            <person name="Huang L."/>
            <person name="Wang Z.W."/>
            <person name="Zhao X."/>
            <person name="Zhong W.Y."/>
            <person name="Peng D.H."/>
            <person name="Ahmad S."/>
            <person name="Lan S."/>
            <person name="Zhang J.S."/>
            <person name="Tsai W.C."/>
            <person name="Van de Peer Y."/>
            <person name="Liu Z.J."/>
        </authorList>
    </citation>
    <scope>NUCLEOTIDE SEQUENCE</scope>
    <source>
        <strain evidence="2">CP</strain>
    </source>
</reference>
<protein>
    <recommendedName>
        <fullName evidence="1">DUF4283 domain-containing protein</fullName>
    </recommendedName>
</protein>
<name>A0AAV9F317_ACOCL</name>
<dbReference type="AlphaFoldDB" id="A0AAV9F317"/>
<dbReference type="InterPro" id="IPR025558">
    <property type="entry name" value="DUF4283"/>
</dbReference>
<reference evidence="2" key="2">
    <citation type="submission" date="2023-06" db="EMBL/GenBank/DDBJ databases">
        <authorList>
            <person name="Ma L."/>
            <person name="Liu K.-W."/>
            <person name="Li Z."/>
            <person name="Hsiao Y.-Y."/>
            <person name="Qi Y."/>
            <person name="Fu T."/>
            <person name="Tang G."/>
            <person name="Zhang D."/>
            <person name="Sun W.-H."/>
            <person name="Liu D.-K."/>
            <person name="Li Y."/>
            <person name="Chen G.-Z."/>
            <person name="Liu X.-D."/>
            <person name="Liao X.-Y."/>
            <person name="Jiang Y.-T."/>
            <person name="Yu X."/>
            <person name="Hao Y."/>
            <person name="Huang J."/>
            <person name="Zhao X.-W."/>
            <person name="Ke S."/>
            <person name="Chen Y.-Y."/>
            <person name="Wu W.-L."/>
            <person name="Hsu J.-L."/>
            <person name="Lin Y.-F."/>
            <person name="Huang M.-D."/>
            <person name="Li C.-Y."/>
            <person name="Huang L."/>
            <person name="Wang Z.-W."/>
            <person name="Zhao X."/>
            <person name="Zhong W.-Y."/>
            <person name="Peng D.-H."/>
            <person name="Ahmad S."/>
            <person name="Lan S."/>
            <person name="Zhang J.-S."/>
            <person name="Tsai W.-C."/>
            <person name="Van De Peer Y."/>
            <person name="Liu Z.-J."/>
        </authorList>
    </citation>
    <scope>NUCLEOTIDE SEQUENCE</scope>
    <source>
        <strain evidence="2">CP</strain>
        <tissue evidence="2">Leaves</tissue>
    </source>
</reference>
<organism evidence="2 3">
    <name type="scientific">Acorus calamus</name>
    <name type="common">Sweet flag</name>
    <dbReference type="NCBI Taxonomy" id="4465"/>
    <lineage>
        <taxon>Eukaryota</taxon>
        <taxon>Viridiplantae</taxon>
        <taxon>Streptophyta</taxon>
        <taxon>Embryophyta</taxon>
        <taxon>Tracheophyta</taxon>
        <taxon>Spermatophyta</taxon>
        <taxon>Magnoliopsida</taxon>
        <taxon>Liliopsida</taxon>
        <taxon>Acoraceae</taxon>
        <taxon>Acorus</taxon>
    </lineage>
</organism>
<sequence length="105" mass="12324">MATLNPEAYEKNLLQWDRAVVGYIIGKLPVFTPFLQFLKKKWNPKGEIHLFLHGNGFFTVKFDLEEDLNSTLEGGPWTMDHRPFIIRKWSPQVHMEQERLSSIPL</sequence>
<dbReference type="EMBL" id="JAUJYO010000003">
    <property type="protein sequence ID" value="KAK1320156.1"/>
    <property type="molecule type" value="Genomic_DNA"/>
</dbReference>
<proteinExistence type="predicted"/>
<evidence type="ECO:0000313" key="3">
    <source>
        <dbReference type="Proteomes" id="UP001180020"/>
    </source>
</evidence>
<dbReference type="Proteomes" id="UP001180020">
    <property type="component" value="Unassembled WGS sequence"/>
</dbReference>
<dbReference type="Pfam" id="PF14111">
    <property type="entry name" value="DUF4283"/>
    <property type="match status" value="1"/>
</dbReference>
<feature type="domain" description="DUF4283" evidence="1">
    <location>
        <begin position="15"/>
        <end position="96"/>
    </location>
</feature>